<comment type="caution">
    <text evidence="1">The sequence shown here is derived from an EMBL/GenBank/DDBJ whole genome shotgun (WGS) entry which is preliminary data.</text>
</comment>
<accession>A0A9W5UZC2</accession>
<sequence length="68" mass="7580">MAVNPSPHLAYLRLRLLRLRFLLCCSFLVALVWMSKPTFMIPNTEAIIATTSSIASITLPPSYSLNTL</sequence>
<evidence type="ECO:0000313" key="2">
    <source>
        <dbReference type="Proteomes" id="UP000014018"/>
    </source>
</evidence>
<organism evidence="1 2">
    <name type="scientific">Bacillus cereus VD133</name>
    <dbReference type="NCBI Taxonomy" id="1053233"/>
    <lineage>
        <taxon>Bacteria</taxon>
        <taxon>Bacillati</taxon>
        <taxon>Bacillota</taxon>
        <taxon>Bacilli</taxon>
        <taxon>Bacillales</taxon>
        <taxon>Bacillaceae</taxon>
        <taxon>Bacillus</taxon>
        <taxon>Bacillus cereus group</taxon>
    </lineage>
</organism>
<dbReference type="EMBL" id="AHFB01000147">
    <property type="protein sequence ID" value="EOO25012.1"/>
    <property type="molecule type" value="Genomic_DNA"/>
</dbReference>
<dbReference type="AlphaFoldDB" id="A0A9W5UZC2"/>
<dbReference type="Proteomes" id="UP000014018">
    <property type="component" value="Unassembled WGS sequence"/>
</dbReference>
<protein>
    <submittedName>
        <fullName evidence="1">Uncharacterized protein</fullName>
    </submittedName>
</protein>
<gene>
    <name evidence="1" type="ORF">IIU_06585</name>
</gene>
<name>A0A9W5UZC2_BACCE</name>
<proteinExistence type="predicted"/>
<evidence type="ECO:0000313" key="1">
    <source>
        <dbReference type="EMBL" id="EOO25012.1"/>
    </source>
</evidence>
<reference evidence="1 2" key="1">
    <citation type="submission" date="2012-12" db="EMBL/GenBank/DDBJ databases">
        <title>The Genome Sequence of Bacillus cereus VD133.</title>
        <authorList>
            <consortium name="The Broad Institute Genome Sequencing Platform"/>
            <consortium name="The Broad Institute Genome Sequencing Center for Infectious Disease"/>
            <person name="Feldgarden M."/>
            <person name="Van der Auwera G.A."/>
            <person name="Mahillon J."/>
            <person name="Duprez V."/>
            <person name="Timmery S."/>
            <person name="Mattelet C."/>
            <person name="Dierick K."/>
            <person name="Sun M."/>
            <person name="Yu Z."/>
            <person name="Zhu L."/>
            <person name="Hu X."/>
            <person name="Shank E.B."/>
            <person name="Swiecicka I."/>
            <person name="Hansen B.M."/>
            <person name="Andrup L."/>
            <person name="Walker B."/>
            <person name="Young S.K."/>
            <person name="Zeng Q."/>
            <person name="Gargeya S."/>
            <person name="Fitzgerald M."/>
            <person name="Haas B."/>
            <person name="Abouelleil A."/>
            <person name="Alvarado L."/>
            <person name="Arachchi H.M."/>
            <person name="Berlin A.M."/>
            <person name="Chapman S.B."/>
            <person name="Dewar J."/>
            <person name="Goldberg J."/>
            <person name="Griggs A."/>
            <person name="Gujja S."/>
            <person name="Hansen M."/>
            <person name="Howarth C."/>
            <person name="Imamovic A."/>
            <person name="Larimer J."/>
            <person name="McCowan C."/>
            <person name="Murphy C."/>
            <person name="Neiman D."/>
            <person name="Pearson M."/>
            <person name="Priest M."/>
            <person name="Roberts A."/>
            <person name="Saif S."/>
            <person name="Shea T."/>
            <person name="Sisk P."/>
            <person name="Sykes S."/>
            <person name="Wortman J."/>
            <person name="Nusbaum C."/>
            <person name="Birren B."/>
        </authorList>
    </citation>
    <scope>NUCLEOTIDE SEQUENCE [LARGE SCALE GENOMIC DNA]</scope>
    <source>
        <strain evidence="1 2">VD133</strain>
    </source>
</reference>